<feature type="transmembrane region" description="Helical" evidence="1">
    <location>
        <begin position="51"/>
        <end position="72"/>
    </location>
</feature>
<dbReference type="Pfam" id="PF13239">
    <property type="entry name" value="2TM"/>
    <property type="match status" value="1"/>
</dbReference>
<keyword evidence="4" id="KW-1185">Reference proteome</keyword>
<protein>
    <submittedName>
        <fullName evidence="3">2TM domain-containing protein</fullName>
    </submittedName>
</protein>
<evidence type="ECO:0000259" key="2">
    <source>
        <dbReference type="Pfam" id="PF13239"/>
    </source>
</evidence>
<dbReference type="AlphaFoldDB" id="A0A3E0ETY5"/>
<evidence type="ECO:0000313" key="3">
    <source>
        <dbReference type="EMBL" id="REH01131.1"/>
    </source>
</evidence>
<dbReference type="RefSeq" id="WP_115810802.1">
    <property type="nucleotide sequence ID" value="NZ_QUNI01000002.1"/>
</dbReference>
<name>A0A3E0ETY5_9FLAO</name>
<keyword evidence="1" id="KW-0472">Membrane</keyword>
<dbReference type="EMBL" id="QUNI01000002">
    <property type="protein sequence ID" value="REH01131.1"/>
    <property type="molecule type" value="Genomic_DNA"/>
</dbReference>
<gene>
    <name evidence="3" type="ORF">C8P67_102390</name>
</gene>
<proteinExistence type="predicted"/>
<dbReference type="OrthoDB" id="8965954at2"/>
<comment type="caution">
    <text evidence="3">The sequence shown here is derived from an EMBL/GenBank/DDBJ whole genome shotgun (WGS) entry which is preliminary data.</text>
</comment>
<dbReference type="InterPro" id="IPR025698">
    <property type="entry name" value="2TM_dom"/>
</dbReference>
<feature type="domain" description="2TM" evidence="2">
    <location>
        <begin position="13"/>
        <end position="86"/>
    </location>
</feature>
<accession>A0A3E0ETY5</accession>
<reference evidence="3 4" key="1">
    <citation type="submission" date="2018-08" db="EMBL/GenBank/DDBJ databases">
        <title>Genomic Encyclopedia of Archaeal and Bacterial Type Strains, Phase II (KMG-II): from individual species to whole genera.</title>
        <authorList>
            <person name="Goeker M."/>
        </authorList>
    </citation>
    <scope>NUCLEOTIDE SEQUENCE [LARGE SCALE GENOMIC DNA]</scope>
    <source>
        <strain evidence="3 4">DSM 100880</strain>
    </source>
</reference>
<sequence>MENNLENEIRYSRAKKRVEKIISFYWHLVVYFSIVPCVIFINLKFTPEFHWFWYSIVCSTVPLFIHALKVFVYNDNWEERKIQKILKKEK</sequence>
<feature type="transmembrane region" description="Helical" evidence="1">
    <location>
        <begin position="21"/>
        <end position="45"/>
    </location>
</feature>
<evidence type="ECO:0000313" key="4">
    <source>
        <dbReference type="Proteomes" id="UP000257136"/>
    </source>
</evidence>
<evidence type="ECO:0000256" key="1">
    <source>
        <dbReference type="SAM" id="Phobius"/>
    </source>
</evidence>
<organism evidence="3 4">
    <name type="scientific">Flavobacterium aquicola</name>
    <dbReference type="NCBI Taxonomy" id="1682742"/>
    <lineage>
        <taxon>Bacteria</taxon>
        <taxon>Pseudomonadati</taxon>
        <taxon>Bacteroidota</taxon>
        <taxon>Flavobacteriia</taxon>
        <taxon>Flavobacteriales</taxon>
        <taxon>Flavobacteriaceae</taxon>
        <taxon>Flavobacterium</taxon>
    </lineage>
</organism>
<dbReference type="Proteomes" id="UP000257136">
    <property type="component" value="Unassembled WGS sequence"/>
</dbReference>
<keyword evidence="1" id="KW-1133">Transmembrane helix</keyword>
<keyword evidence="1" id="KW-0812">Transmembrane</keyword>